<evidence type="ECO:0000313" key="1">
    <source>
        <dbReference type="EMBL" id="CAB4891996.1"/>
    </source>
</evidence>
<protein>
    <submittedName>
        <fullName evidence="1">Unannotated protein</fullName>
    </submittedName>
</protein>
<dbReference type="EMBL" id="CAFBMK010000002">
    <property type="protein sequence ID" value="CAB4891996.1"/>
    <property type="molecule type" value="Genomic_DNA"/>
</dbReference>
<sequence>MSLAKNFQRVLDSLPDDWTDLSLDLRIADEDRYVEAATYVTTTCNAQPYSRHDWHWRVLVAHRFGHAAAPTAVLSALSLLDQASITGEIIVRDVRVGRAEVEPMWGRGETARQEFRRLRAH</sequence>
<organism evidence="1">
    <name type="scientific">freshwater metagenome</name>
    <dbReference type="NCBI Taxonomy" id="449393"/>
    <lineage>
        <taxon>unclassified sequences</taxon>
        <taxon>metagenomes</taxon>
        <taxon>ecological metagenomes</taxon>
    </lineage>
</organism>
<accession>A0A6J7F8W4</accession>
<gene>
    <name evidence="1" type="ORF">UFOPK3564_00061</name>
</gene>
<name>A0A6J7F8W4_9ZZZZ</name>
<proteinExistence type="predicted"/>
<reference evidence="1" key="1">
    <citation type="submission" date="2020-05" db="EMBL/GenBank/DDBJ databases">
        <authorList>
            <person name="Chiriac C."/>
            <person name="Salcher M."/>
            <person name="Ghai R."/>
            <person name="Kavagutti S V."/>
        </authorList>
    </citation>
    <scope>NUCLEOTIDE SEQUENCE</scope>
</reference>
<dbReference type="AlphaFoldDB" id="A0A6J7F8W4"/>